<gene>
    <name evidence="4" type="ORF">ACFQDH_10810</name>
</gene>
<feature type="region of interest" description="Disordered" evidence="3">
    <location>
        <begin position="128"/>
        <end position="151"/>
    </location>
</feature>
<dbReference type="PANTHER" id="PTHR43300:SF11">
    <property type="entry name" value="ACETYLTRANSFERASE RV3034C-RELATED"/>
    <property type="match status" value="1"/>
</dbReference>
<evidence type="ECO:0000313" key="5">
    <source>
        <dbReference type="Proteomes" id="UP001596298"/>
    </source>
</evidence>
<dbReference type="InterPro" id="IPR001451">
    <property type="entry name" value="Hexapep"/>
</dbReference>
<reference evidence="5" key="1">
    <citation type="journal article" date="2019" name="Int. J. Syst. Evol. Microbiol.">
        <title>The Global Catalogue of Microorganisms (GCM) 10K type strain sequencing project: providing services to taxonomists for standard genome sequencing and annotation.</title>
        <authorList>
            <consortium name="The Broad Institute Genomics Platform"/>
            <consortium name="The Broad Institute Genome Sequencing Center for Infectious Disease"/>
            <person name="Wu L."/>
            <person name="Ma J."/>
        </authorList>
    </citation>
    <scope>NUCLEOTIDE SEQUENCE [LARGE SCALE GENOMIC DNA]</scope>
    <source>
        <strain evidence="5">CCUG 58127</strain>
    </source>
</reference>
<evidence type="ECO:0000256" key="1">
    <source>
        <dbReference type="ARBA" id="ARBA00022679"/>
    </source>
</evidence>
<dbReference type="Pfam" id="PF00132">
    <property type="entry name" value="Hexapep"/>
    <property type="match status" value="1"/>
</dbReference>
<dbReference type="InterPro" id="IPR050179">
    <property type="entry name" value="Trans_hexapeptide_repeat"/>
</dbReference>
<dbReference type="InterPro" id="IPR011004">
    <property type="entry name" value="Trimer_LpxA-like_sf"/>
</dbReference>
<protein>
    <submittedName>
        <fullName evidence="4">Acyltransferase</fullName>
    </submittedName>
</protein>
<feature type="compositionally biased region" description="Basic and acidic residues" evidence="3">
    <location>
        <begin position="128"/>
        <end position="137"/>
    </location>
</feature>
<keyword evidence="2" id="KW-0677">Repeat</keyword>
<accession>A0ABW2AGA4</accession>
<dbReference type="SUPFAM" id="SSF51161">
    <property type="entry name" value="Trimeric LpxA-like enzymes"/>
    <property type="match status" value="1"/>
</dbReference>
<comment type="caution">
    <text evidence="4">The sequence shown here is derived from an EMBL/GenBank/DDBJ whole genome shotgun (WGS) entry which is preliminary data.</text>
</comment>
<evidence type="ECO:0000256" key="3">
    <source>
        <dbReference type="SAM" id="MobiDB-lite"/>
    </source>
</evidence>
<dbReference type="PANTHER" id="PTHR43300">
    <property type="entry name" value="ACETYLTRANSFERASE"/>
    <property type="match status" value="1"/>
</dbReference>
<dbReference type="Proteomes" id="UP001596298">
    <property type="component" value="Unassembled WGS sequence"/>
</dbReference>
<sequence>MTASIHPSANVPRDLSAGRYAFVGTECWIAPRTVIGDYVMLAPRVAIVGDDHQWDVPGTPVQFTERPEQHVTHIDRDAWLGYGAIVMRGVHVGEGAVVAAGSVVTHDVPPYEIWAGVPAKKLRDRFTTEDQTEHMRQLDSAPATPTFAGPQ</sequence>
<dbReference type="Gene3D" id="2.160.10.10">
    <property type="entry name" value="Hexapeptide repeat proteins"/>
    <property type="match status" value="1"/>
</dbReference>
<dbReference type="EMBL" id="JBHSWH010000001">
    <property type="protein sequence ID" value="MFC6705743.1"/>
    <property type="molecule type" value="Genomic_DNA"/>
</dbReference>
<dbReference type="RefSeq" id="WP_382401152.1">
    <property type="nucleotide sequence ID" value="NZ_JBHSWH010000001.1"/>
</dbReference>
<dbReference type="PROSITE" id="PS00101">
    <property type="entry name" value="HEXAPEP_TRANSFERASES"/>
    <property type="match status" value="1"/>
</dbReference>
<name>A0ABW2AGA4_9MICO</name>
<dbReference type="GO" id="GO:0016746">
    <property type="term" value="F:acyltransferase activity"/>
    <property type="evidence" value="ECO:0007669"/>
    <property type="project" value="UniProtKB-KW"/>
</dbReference>
<organism evidence="4 5">
    <name type="scientific">Flexivirga alba</name>
    <dbReference type="NCBI Taxonomy" id="702742"/>
    <lineage>
        <taxon>Bacteria</taxon>
        <taxon>Bacillati</taxon>
        <taxon>Actinomycetota</taxon>
        <taxon>Actinomycetes</taxon>
        <taxon>Micrococcales</taxon>
        <taxon>Dermacoccaceae</taxon>
        <taxon>Flexivirga</taxon>
    </lineage>
</organism>
<keyword evidence="5" id="KW-1185">Reference proteome</keyword>
<proteinExistence type="predicted"/>
<keyword evidence="1" id="KW-0808">Transferase</keyword>
<evidence type="ECO:0000256" key="2">
    <source>
        <dbReference type="ARBA" id="ARBA00022737"/>
    </source>
</evidence>
<evidence type="ECO:0000313" key="4">
    <source>
        <dbReference type="EMBL" id="MFC6705743.1"/>
    </source>
</evidence>
<keyword evidence="4" id="KW-0012">Acyltransferase</keyword>
<dbReference type="InterPro" id="IPR018357">
    <property type="entry name" value="Hexapep_transf_CS"/>
</dbReference>